<dbReference type="PANTHER" id="PTHR46791:SF5">
    <property type="entry name" value="CLR5 DOMAIN-CONTAINING PROTEIN-RELATED"/>
    <property type="match status" value="1"/>
</dbReference>
<feature type="non-terminal residue" evidence="2">
    <location>
        <position position="183"/>
    </location>
</feature>
<feature type="domain" description="Integrase core" evidence="1">
    <location>
        <begin position="92"/>
        <end position="183"/>
    </location>
</feature>
<dbReference type="Gene3D" id="1.10.10.60">
    <property type="entry name" value="Homeodomain-like"/>
    <property type="match status" value="1"/>
</dbReference>
<dbReference type="InterPro" id="IPR036397">
    <property type="entry name" value="RNaseH_sf"/>
</dbReference>
<dbReference type="OrthoDB" id="3353107at2759"/>
<dbReference type="PANTHER" id="PTHR46791">
    <property type="entry name" value="EXPRESSED PROTEIN"/>
    <property type="match status" value="1"/>
</dbReference>
<accession>A0A067LTC7</accession>
<gene>
    <name evidence="2" type="ORF">BOTBODRAFT_75847</name>
</gene>
<proteinExistence type="predicted"/>
<dbReference type="Gene3D" id="3.30.420.10">
    <property type="entry name" value="Ribonuclease H-like superfamily/Ribonuclease H"/>
    <property type="match status" value="1"/>
</dbReference>
<dbReference type="STRING" id="930990.A0A067LTC7"/>
<evidence type="ECO:0000259" key="1">
    <source>
        <dbReference type="Pfam" id="PF24764"/>
    </source>
</evidence>
<name>A0A067LTC7_BOTB1</name>
<dbReference type="SUPFAM" id="SSF53098">
    <property type="entry name" value="Ribonuclease H-like"/>
    <property type="match status" value="1"/>
</dbReference>
<dbReference type="InParanoid" id="A0A067LTC7"/>
<organism evidence="2 3">
    <name type="scientific">Botryobasidium botryosum (strain FD-172 SS1)</name>
    <dbReference type="NCBI Taxonomy" id="930990"/>
    <lineage>
        <taxon>Eukaryota</taxon>
        <taxon>Fungi</taxon>
        <taxon>Dikarya</taxon>
        <taxon>Basidiomycota</taxon>
        <taxon>Agaricomycotina</taxon>
        <taxon>Agaricomycetes</taxon>
        <taxon>Cantharellales</taxon>
        <taxon>Botryobasidiaceae</taxon>
        <taxon>Botryobasidium</taxon>
    </lineage>
</organism>
<evidence type="ECO:0000313" key="3">
    <source>
        <dbReference type="Proteomes" id="UP000027195"/>
    </source>
</evidence>
<evidence type="ECO:0000313" key="2">
    <source>
        <dbReference type="EMBL" id="KDQ05480.1"/>
    </source>
</evidence>
<sequence length="183" mass="21014">VLSVNPIAVARSGRPGRPPKIPHPEYLIEAFKKSRNISIAKLAATLHVHRNTLKRYMDMYGIRRDFSQLTNNELDDILRSLRRNNTKPWGEYKTRRPNSLWCLDAHLKLIRWGFAMQGIIDAHCRTLVALRVSTNNTGDTVLMVFEEAISLYGVPDRVRGDRGRKNIKVAVYMIMYRGPNRGS</sequence>
<dbReference type="Proteomes" id="UP000027195">
    <property type="component" value="Unassembled WGS sequence"/>
</dbReference>
<keyword evidence="3" id="KW-1185">Reference proteome</keyword>
<dbReference type="AlphaFoldDB" id="A0A067LTC7"/>
<dbReference type="InterPro" id="IPR058913">
    <property type="entry name" value="Integrase_dom_put"/>
</dbReference>
<dbReference type="EMBL" id="KL198328">
    <property type="protein sequence ID" value="KDQ05480.1"/>
    <property type="molecule type" value="Genomic_DNA"/>
</dbReference>
<dbReference type="HOGENOM" id="CLU_038374_4_0_1"/>
<dbReference type="Pfam" id="PF24764">
    <property type="entry name" value="rva_4"/>
    <property type="match status" value="1"/>
</dbReference>
<dbReference type="InterPro" id="IPR012337">
    <property type="entry name" value="RNaseH-like_sf"/>
</dbReference>
<dbReference type="GO" id="GO:0003676">
    <property type="term" value="F:nucleic acid binding"/>
    <property type="evidence" value="ECO:0007669"/>
    <property type="project" value="InterPro"/>
</dbReference>
<reference evidence="3" key="1">
    <citation type="journal article" date="2014" name="Proc. Natl. Acad. Sci. U.S.A.">
        <title>Extensive sampling of basidiomycete genomes demonstrates inadequacy of the white-rot/brown-rot paradigm for wood decay fungi.</title>
        <authorList>
            <person name="Riley R."/>
            <person name="Salamov A.A."/>
            <person name="Brown D.W."/>
            <person name="Nagy L.G."/>
            <person name="Floudas D."/>
            <person name="Held B.W."/>
            <person name="Levasseur A."/>
            <person name="Lombard V."/>
            <person name="Morin E."/>
            <person name="Otillar R."/>
            <person name="Lindquist E.A."/>
            <person name="Sun H."/>
            <person name="LaButti K.M."/>
            <person name="Schmutz J."/>
            <person name="Jabbour D."/>
            <person name="Luo H."/>
            <person name="Baker S.E."/>
            <person name="Pisabarro A.G."/>
            <person name="Walton J.D."/>
            <person name="Blanchette R.A."/>
            <person name="Henrissat B."/>
            <person name="Martin F."/>
            <person name="Cullen D."/>
            <person name="Hibbett D.S."/>
            <person name="Grigoriev I.V."/>
        </authorList>
    </citation>
    <scope>NUCLEOTIDE SEQUENCE [LARGE SCALE GENOMIC DNA]</scope>
    <source>
        <strain evidence="3">FD-172 SS1</strain>
    </source>
</reference>
<feature type="non-terminal residue" evidence="2">
    <location>
        <position position="1"/>
    </location>
</feature>
<protein>
    <recommendedName>
        <fullName evidence="1">Integrase core domain-containing protein</fullName>
    </recommendedName>
</protein>